<proteinExistence type="predicted"/>
<dbReference type="PANTHER" id="PTHR21312:SF28">
    <property type="entry name" value="OVOINHIBITOR-RELATED"/>
    <property type="match status" value="1"/>
</dbReference>
<gene>
    <name evidence="9" type="primary">LOC100541469</name>
</gene>
<dbReference type="InterPro" id="IPR036058">
    <property type="entry name" value="Kazal_dom_sf"/>
</dbReference>
<evidence type="ECO:0000256" key="5">
    <source>
        <dbReference type="ARBA" id="ARBA00023157"/>
    </source>
</evidence>
<comment type="subcellular location">
    <subcellularLocation>
        <location evidence="1">Secreted</location>
    </subcellularLocation>
</comment>
<evidence type="ECO:0000256" key="7">
    <source>
        <dbReference type="SAM" id="SignalP"/>
    </source>
</evidence>
<dbReference type="Gene3D" id="3.30.60.30">
    <property type="match status" value="2"/>
</dbReference>
<dbReference type="GO" id="GO:0004867">
    <property type="term" value="F:serine-type endopeptidase inhibitor activity"/>
    <property type="evidence" value="ECO:0007669"/>
    <property type="project" value="UniProtKB-KW"/>
</dbReference>
<reference evidence="9 10" key="1">
    <citation type="journal article" date="2010" name="PLoS Biol.">
        <title>Multi-platform next-generation sequencing of the domestic turkey (Meleagris gallopavo): genome assembly and analysis.</title>
        <authorList>
            <person name="Dalloul R.A."/>
            <person name="Long J.A."/>
            <person name="Zimin A.V."/>
            <person name="Aslam L."/>
            <person name="Beal K."/>
            <person name="Blomberg L.A."/>
            <person name="Bouffard P."/>
            <person name="Burt D.W."/>
            <person name="Crasta O."/>
            <person name="Crooijmans R.P."/>
            <person name="Cooper K."/>
            <person name="Coulombe R.A."/>
            <person name="De S."/>
            <person name="Delany M.E."/>
            <person name="Dodgson J.B."/>
            <person name="Dong J.J."/>
            <person name="Evans C."/>
            <person name="Frederickson K.M."/>
            <person name="Flicek P."/>
            <person name="Florea L."/>
            <person name="Folkerts O."/>
            <person name="Groenen M.A."/>
            <person name="Harkins T.T."/>
            <person name="Herrero J."/>
            <person name="Hoffmann S."/>
            <person name="Megens H.J."/>
            <person name="Jiang A."/>
            <person name="de Jong P."/>
            <person name="Kaiser P."/>
            <person name="Kim H."/>
            <person name="Kim K.W."/>
            <person name="Kim S."/>
            <person name="Langenberger D."/>
            <person name="Lee M.K."/>
            <person name="Lee T."/>
            <person name="Mane S."/>
            <person name="Marcais G."/>
            <person name="Marz M."/>
            <person name="McElroy A.P."/>
            <person name="Modise T."/>
            <person name="Nefedov M."/>
            <person name="Notredame C."/>
            <person name="Paton I.R."/>
            <person name="Payne W.S."/>
            <person name="Pertea G."/>
            <person name="Prickett D."/>
            <person name="Puiu D."/>
            <person name="Qioa D."/>
            <person name="Raineri E."/>
            <person name="Ruffier M."/>
            <person name="Salzberg S.L."/>
            <person name="Schatz M.C."/>
            <person name="Scheuring C."/>
            <person name="Schmidt C.J."/>
            <person name="Schroeder S."/>
            <person name="Searle S.M."/>
            <person name="Smith E.J."/>
            <person name="Smith J."/>
            <person name="Sonstegard T.S."/>
            <person name="Stadler P.F."/>
            <person name="Tafer H."/>
            <person name="Tu Z.J."/>
            <person name="Van Tassell C.P."/>
            <person name="Vilella A.J."/>
            <person name="Williams K.P."/>
            <person name="Yorke J.A."/>
            <person name="Zhang L."/>
            <person name="Zhang H.B."/>
            <person name="Zhang X."/>
            <person name="Zhang Y."/>
            <person name="Reed K.M."/>
        </authorList>
    </citation>
    <scope>NUCLEOTIDE SEQUENCE [LARGE SCALE GENOMIC DNA]</scope>
</reference>
<feature type="signal peptide" evidence="7">
    <location>
        <begin position="1"/>
        <end position="24"/>
    </location>
</feature>
<evidence type="ECO:0000313" key="9">
    <source>
        <dbReference type="Ensembl" id="ENSMGAP00000019272.2"/>
    </source>
</evidence>
<evidence type="ECO:0000259" key="8">
    <source>
        <dbReference type="PROSITE" id="PS51465"/>
    </source>
</evidence>
<sequence length="227" mass="25007">MAMAGIFVLFSFALCGFLPDAAFGVEVDCSRFPNTTNEEGKDVLVCTEDLRPICGTDGVTHSECLLCAYNIEYGTNISKEHDGECREAVPMDCSRYPNTTNEEGKVMILCNKALNPVCGTDGVTYDNECVLCAHNLEQGTSVGKKHDGGCRKELAAVSVSCTMKKQVLVPLMSRKTWPVSAEPQEHHLCFRTEISLSIHVIHIIHSKVRKGRGCLRRKGSVKDHEQK</sequence>
<organism evidence="9 10">
    <name type="scientific">Meleagris gallopavo</name>
    <name type="common">Wild turkey</name>
    <dbReference type="NCBI Taxonomy" id="9103"/>
    <lineage>
        <taxon>Eukaryota</taxon>
        <taxon>Metazoa</taxon>
        <taxon>Chordata</taxon>
        <taxon>Craniata</taxon>
        <taxon>Vertebrata</taxon>
        <taxon>Euteleostomi</taxon>
        <taxon>Archelosauria</taxon>
        <taxon>Archosauria</taxon>
        <taxon>Dinosauria</taxon>
        <taxon>Saurischia</taxon>
        <taxon>Theropoda</taxon>
        <taxon>Coelurosauria</taxon>
        <taxon>Aves</taxon>
        <taxon>Neognathae</taxon>
        <taxon>Galloanserae</taxon>
        <taxon>Galliformes</taxon>
        <taxon>Phasianidae</taxon>
        <taxon>Meleagridinae</taxon>
        <taxon>Meleagris</taxon>
    </lineage>
</organism>
<evidence type="ECO:0000313" key="10">
    <source>
        <dbReference type="Proteomes" id="UP000001645"/>
    </source>
</evidence>
<evidence type="ECO:0000256" key="1">
    <source>
        <dbReference type="ARBA" id="ARBA00004613"/>
    </source>
</evidence>
<evidence type="ECO:0000256" key="6">
    <source>
        <dbReference type="ARBA" id="ARBA00023180"/>
    </source>
</evidence>
<keyword evidence="6" id="KW-0325">Glycoprotein</keyword>
<keyword evidence="5" id="KW-1015">Disulfide bond</keyword>
<dbReference type="CDD" id="cd01327">
    <property type="entry name" value="KAZAL_PSTI"/>
    <property type="match status" value="1"/>
</dbReference>
<feature type="chain" id="PRO_5032627209" description="Kazal-like domain-containing protein" evidence="7">
    <location>
        <begin position="25"/>
        <end position="227"/>
    </location>
</feature>
<accession>G3UU27</accession>
<dbReference type="Pfam" id="PF00050">
    <property type="entry name" value="Kazal_1"/>
    <property type="match status" value="2"/>
</dbReference>
<feature type="domain" description="Kazal-like" evidence="8">
    <location>
        <begin position="23"/>
        <end position="86"/>
    </location>
</feature>
<dbReference type="InterPro" id="IPR002350">
    <property type="entry name" value="Kazal_dom"/>
</dbReference>
<protein>
    <recommendedName>
        <fullName evidence="8">Kazal-like domain-containing protein</fullName>
    </recommendedName>
</protein>
<dbReference type="SMART" id="SM00280">
    <property type="entry name" value="KAZAL"/>
    <property type="match status" value="2"/>
</dbReference>
<feature type="domain" description="Kazal-like" evidence="8">
    <location>
        <begin position="87"/>
        <end position="152"/>
    </location>
</feature>
<dbReference type="PANTHER" id="PTHR21312">
    <property type="entry name" value="SERINE PROTEASE INHIBITOR"/>
    <property type="match status" value="1"/>
</dbReference>
<dbReference type="GeneTree" id="ENSGT00520000060726"/>
<keyword evidence="7" id="KW-0732">Signal</keyword>
<evidence type="ECO:0000256" key="4">
    <source>
        <dbReference type="ARBA" id="ARBA00022900"/>
    </source>
</evidence>
<evidence type="ECO:0000256" key="3">
    <source>
        <dbReference type="ARBA" id="ARBA00022690"/>
    </source>
</evidence>
<reference evidence="9" key="2">
    <citation type="submission" date="2025-08" db="UniProtKB">
        <authorList>
            <consortium name="Ensembl"/>
        </authorList>
    </citation>
    <scope>IDENTIFICATION</scope>
</reference>
<keyword evidence="4" id="KW-0722">Serine protease inhibitor</keyword>
<name>G3UU27_MELGA</name>
<evidence type="ECO:0000256" key="2">
    <source>
        <dbReference type="ARBA" id="ARBA00022525"/>
    </source>
</evidence>
<dbReference type="GO" id="GO:0005576">
    <property type="term" value="C:extracellular region"/>
    <property type="evidence" value="ECO:0007669"/>
    <property type="project" value="UniProtKB-SubCell"/>
</dbReference>
<keyword evidence="10" id="KW-1185">Reference proteome</keyword>
<keyword evidence="2" id="KW-0964">Secreted</keyword>
<dbReference type="FunFam" id="3.30.60.30:FF:000036">
    <property type="entry name" value="Ovomucoid"/>
    <property type="match status" value="2"/>
</dbReference>
<dbReference type="Ensembl" id="ENSMGAT00000020157.2">
    <property type="protein sequence ID" value="ENSMGAP00000019272.2"/>
    <property type="gene ID" value="ENSMGAG00000004813.3"/>
</dbReference>
<dbReference type="Proteomes" id="UP000001645">
    <property type="component" value="Chromosome 15"/>
</dbReference>
<dbReference type="Bgee" id="ENSMGAG00000004813">
    <property type="expression patterns" value="Expressed in ovary and 4 other cell types or tissues"/>
</dbReference>
<keyword evidence="3" id="KW-0646">Protease inhibitor</keyword>
<dbReference type="PROSITE" id="PS51465">
    <property type="entry name" value="KAZAL_2"/>
    <property type="match status" value="2"/>
</dbReference>
<reference evidence="9" key="3">
    <citation type="submission" date="2025-09" db="UniProtKB">
        <authorList>
            <consortium name="Ensembl"/>
        </authorList>
    </citation>
    <scope>IDENTIFICATION</scope>
</reference>
<dbReference type="PROSITE" id="PS00282">
    <property type="entry name" value="KAZAL_1"/>
    <property type="match status" value="1"/>
</dbReference>
<dbReference type="Allergome" id="2116">
    <property type="allergen name" value="Mel g 1"/>
</dbReference>
<dbReference type="AlphaFoldDB" id="G3UU27"/>
<dbReference type="SUPFAM" id="SSF100895">
    <property type="entry name" value="Kazal-type serine protease inhibitors"/>
    <property type="match status" value="2"/>
</dbReference>